<keyword evidence="2" id="KW-1185">Reference proteome</keyword>
<dbReference type="AlphaFoldDB" id="A0A1I4C4X9"/>
<proteinExistence type="predicted"/>
<organism evidence="1 2">
    <name type="scientific">Brevibacillus centrosporus</name>
    <dbReference type="NCBI Taxonomy" id="54910"/>
    <lineage>
        <taxon>Bacteria</taxon>
        <taxon>Bacillati</taxon>
        <taxon>Bacillota</taxon>
        <taxon>Bacilli</taxon>
        <taxon>Bacillales</taxon>
        <taxon>Paenibacillaceae</taxon>
        <taxon>Brevibacillus</taxon>
    </lineage>
</organism>
<name>A0A1I4C4X9_9BACL</name>
<reference evidence="2" key="1">
    <citation type="submission" date="2016-10" db="EMBL/GenBank/DDBJ databases">
        <authorList>
            <person name="Varghese N."/>
            <person name="Submissions S."/>
        </authorList>
    </citation>
    <scope>NUCLEOTIDE SEQUENCE [LARGE SCALE GENOMIC DNA]</scope>
    <source>
        <strain evidence="2">OK042</strain>
    </source>
</reference>
<evidence type="ECO:0000313" key="1">
    <source>
        <dbReference type="EMBL" id="SFK75833.1"/>
    </source>
</evidence>
<accession>A0A1I4C4X9</accession>
<dbReference type="RefSeq" id="WP_092275240.1">
    <property type="nucleotide sequence ID" value="NZ_FORT01000019.1"/>
</dbReference>
<evidence type="ECO:0000313" key="2">
    <source>
        <dbReference type="Proteomes" id="UP000198915"/>
    </source>
</evidence>
<dbReference type="EMBL" id="FORT01000019">
    <property type="protein sequence ID" value="SFK75833.1"/>
    <property type="molecule type" value="Genomic_DNA"/>
</dbReference>
<sequence>MSKWDDIEKIYSSPEFVAKTGTVVKISVELDNELDEYDRENLPTIIDTWTFPKNEKDIRPFTLQDFSFVEKSFEAEIKYKKKDKEIDELKLLCQDLLDFFNYYNVHMTKWKCILLIE</sequence>
<protein>
    <submittedName>
        <fullName evidence="1">Uncharacterized protein</fullName>
    </submittedName>
</protein>
<dbReference type="STRING" id="1884381.SAMN05518846_11958"/>
<gene>
    <name evidence="1" type="ORF">SAMN05518846_11958</name>
</gene>
<dbReference type="Proteomes" id="UP000198915">
    <property type="component" value="Unassembled WGS sequence"/>
</dbReference>